<dbReference type="InterPro" id="IPR013752">
    <property type="entry name" value="KPA_reductase"/>
</dbReference>
<evidence type="ECO:0000256" key="6">
    <source>
        <dbReference type="ARBA" id="ARBA00022857"/>
    </source>
</evidence>
<dbReference type="Gene3D" id="1.10.1040.10">
    <property type="entry name" value="N-(1-d-carboxylethyl)-l-norvaline Dehydrogenase, domain 2"/>
    <property type="match status" value="1"/>
</dbReference>
<dbReference type="OrthoDB" id="9796561at2"/>
<evidence type="ECO:0000313" key="14">
    <source>
        <dbReference type="Proteomes" id="UP000183400"/>
    </source>
</evidence>
<dbReference type="SUPFAM" id="SSF48179">
    <property type="entry name" value="6-phosphogluconate dehydrogenase C-terminal domain-like"/>
    <property type="match status" value="1"/>
</dbReference>
<evidence type="ECO:0000256" key="7">
    <source>
        <dbReference type="ARBA" id="ARBA00023002"/>
    </source>
</evidence>
<dbReference type="Proteomes" id="UP000183400">
    <property type="component" value="Unassembled WGS sequence"/>
</dbReference>
<evidence type="ECO:0000256" key="4">
    <source>
        <dbReference type="ARBA" id="ARBA00019465"/>
    </source>
</evidence>
<feature type="domain" description="Ketopantoate reductase C-terminal" evidence="12">
    <location>
        <begin position="178"/>
        <end position="302"/>
    </location>
</feature>
<dbReference type="STRING" id="985054.SAMN05444358_1302"/>
<evidence type="ECO:0000259" key="11">
    <source>
        <dbReference type="Pfam" id="PF02558"/>
    </source>
</evidence>
<dbReference type="UniPathway" id="UPA00028">
    <property type="reaction ID" value="UER00004"/>
</dbReference>
<dbReference type="InterPro" id="IPR003710">
    <property type="entry name" value="ApbA"/>
</dbReference>
<feature type="domain" description="Ketopantoate reductase N-terminal" evidence="11">
    <location>
        <begin position="4"/>
        <end position="149"/>
    </location>
</feature>
<dbReference type="SUPFAM" id="SSF51735">
    <property type="entry name" value="NAD(P)-binding Rossmann-fold domains"/>
    <property type="match status" value="1"/>
</dbReference>
<dbReference type="FunFam" id="1.10.1040.10:FF:000017">
    <property type="entry name" value="2-dehydropantoate 2-reductase"/>
    <property type="match status" value="1"/>
</dbReference>
<evidence type="ECO:0000256" key="3">
    <source>
        <dbReference type="ARBA" id="ARBA00013014"/>
    </source>
</evidence>
<reference evidence="14" key="1">
    <citation type="submission" date="2016-10" db="EMBL/GenBank/DDBJ databases">
        <authorList>
            <person name="Varghese N."/>
            <person name="Submissions S."/>
        </authorList>
    </citation>
    <scope>NUCLEOTIDE SEQUENCE [LARGE SCALE GENOMIC DNA]</scope>
    <source>
        <strain evidence="14">DSM 27839</strain>
    </source>
</reference>
<organism evidence="13 14">
    <name type="scientific">Ruegeria halocynthiae</name>
    <dbReference type="NCBI Taxonomy" id="985054"/>
    <lineage>
        <taxon>Bacteria</taxon>
        <taxon>Pseudomonadati</taxon>
        <taxon>Pseudomonadota</taxon>
        <taxon>Alphaproteobacteria</taxon>
        <taxon>Rhodobacterales</taxon>
        <taxon>Roseobacteraceae</taxon>
        <taxon>Ruegeria</taxon>
    </lineage>
</organism>
<dbReference type="GO" id="GO:0008677">
    <property type="term" value="F:2-dehydropantoate 2-reductase activity"/>
    <property type="evidence" value="ECO:0007669"/>
    <property type="project" value="UniProtKB-EC"/>
</dbReference>
<dbReference type="InterPro" id="IPR051402">
    <property type="entry name" value="KPR-Related"/>
</dbReference>
<sequence length="313" mass="33812">MRLLILGAGGIGGYLAARMSEAGFAPRLLVRQNRAINLQQQGLHLKSPLGNWSGLPDLATDAKALPDADFIFLSCKAYDLSSALEAVSPCVSDTTVIVPFLNGVRHIEVIQARFPDCAVWGGVAHLGVKVESDGSISHFNNLNRFFLGPLHPDANDERADMLIGQMQASPIDLRVRSDIKQDMWDKLVFLGTLAGMTCLMRASIGRILATAQGEDLILQLLGECARIADAEGFSPAPAALDEYRKQLTDRNSQSTASMLRDISSGAETEADHILGDLSERAARHALRVPLLRTCLSHLQAYELGQRTAALNSA</sequence>
<dbReference type="GO" id="GO:0005737">
    <property type="term" value="C:cytoplasm"/>
    <property type="evidence" value="ECO:0007669"/>
    <property type="project" value="TreeGrafter"/>
</dbReference>
<comment type="catalytic activity">
    <reaction evidence="9 10">
        <text>(R)-pantoate + NADP(+) = 2-dehydropantoate + NADPH + H(+)</text>
        <dbReference type="Rhea" id="RHEA:16233"/>
        <dbReference type="ChEBI" id="CHEBI:11561"/>
        <dbReference type="ChEBI" id="CHEBI:15378"/>
        <dbReference type="ChEBI" id="CHEBI:15980"/>
        <dbReference type="ChEBI" id="CHEBI:57783"/>
        <dbReference type="ChEBI" id="CHEBI:58349"/>
        <dbReference type="EC" id="1.1.1.169"/>
    </reaction>
</comment>
<comment type="similarity">
    <text evidence="2 10">Belongs to the ketopantoate reductase family.</text>
</comment>
<keyword evidence="7 10" id="KW-0560">Oxidoreductase</keyword>
<evidence type="ECO:0000256" key="2">
    <source>
        <dbReference type="ARBA" id="ARBA00007870"/>
    </source>
</evidence>
<keyword evidence="5 10" id="KW-0566">Pantothenate biosynthesis</keyword>
<dbReference type="EC" id="1.1.1.169" evidence="3 10"/>
<dbReference type="GO" id="GO:0015940">
    <property type="term" value="P:pantothenate biosynthetic process"/>
    <property type="evidence" value="ECO:0007669"/>
    <property type="project" value="UniProtKB-UniPathway"/>
</dbReference>
<evidence type="ECO:0000256" key="5">
    <source>
        <dbReference type="ARBA" id="ARBA00022655"/>
    </source>
</evidence>
<dbReference type="InterPro" id="IPR013328">
    <property type="entry name" value="6PGD_dom2"/>
</dbReference>
<dbReference type="EMBL" id="FNNP01000030">
    <property type="protein sequence ID" value="SDX98724.1"/>
    <property type="molecule type" value="Genomic_DNA"/>
</dbReference>
<evidence type="ECO:0000256" key="10">
    <source>
        <dbReference type="RuleBase" id="RU362068"/>
    </source>
</evidence>
<comment type="function">
    <text evidence="10">Catalyzes the NADPH-dependent reduction of ketopantoate into pantoic acid.</text>
</comment>
<protein>
    <recommendedName>
        <fullName evidence="4 10">2-dehydropantoate 2-reductase</fullName>
        <ecNumber evidence="3 10">1.1.1.169</ecNumber>
    </recommendedName>
    <alternativeName>
        <fullName evidence="8 10">Ketopantoate reductase</fullName>
    </alternativeName>
</protein>
<dbReference type="NCBIfam" id="TIGR00745">
    <property type="entry name" value="apbA_panE"/>
    <property type="match status" value="1"/>
</dbReference>
<dbReference type="Gene3D" id="3.40.50.720">
    <property type="entry name" value="NAD(P)-binding Rossmann-like Domain"/>
    <property type="match status" value="1"/>
</dbReference>
<accession>A0A1H3G8A8</accession>
<dbReference type="PANTHER" id="PTHR21708:SF26">
    <property type="entry name" value="2-DEHYDROPANTOATE 2-REDUCTASE"/>
    <property type="match status" value="1"/>
</dbReference>
<dbReference type="AlphaFoldDB" id="A0A1H3G8A8"/>
<evidence type="ECO:0000313" key="13">
    <source>
        <dbReference type="EMBL" id="SDX98724.1"/>
    </source>
</evidence>
<keyword evidence="14" id="KW-1185">Reference proteome</keyword>
<dbReference type="InterPro" id="IPR013332">
    <property type="entry name" value="KPR_N"/>
</dbReference>
<keyword evidence="6 10" id="KW-0521">NADP</keyword>
<evidence type="ECO:0000259" key="12">
    <source>
        <dbReference type="Pfam" id="PF08546"/>
    </source>
</evidence>
<evidence type="ECO:0000256" key="1">
    <source>
        <dbReference type="ARBA" id="ARBA00004994"/>
    </source>
</evidence>
<dbReference type="PANTHER" id="PTHR21708">
    <property type="entry name" value="PROBABLE 2-DEHYDROPANTOATE 2-REDUCTASE"/>
    <property type="match status" value="1"/>
</dbReference>
<dbReference type="Pfam" id="PF08546">
    <property type="entry name" value="ApbA_C"/>
    <property type="match status" value="1"/>
</dbReference>
<gene>
    <name evidence="13" type="ORF">SAMN05444358_1302</name>
</gene>
<evidence type="ECO:0000256" key="9">
    <source>
        <dbReference type="ARBA" id="ARBA00048793"/>
    </source>
</evidence>
<proteinExistence type="inferred from homology"/>
<name>A0A1H3G8A8_9RHOB</name>
<dbReference type="InterPro" id="IPR036291">
    <property type="entry name" value="NAD(P)-bd_dom_sf"/>
</dbReference>
<dbReference type="Pfam" id="PF02558">
    <property type="entry name" value="ApbA"/>
    <property type="match status" value="1"/>
</dbReference>
<dbReference type="InterPro" id="IPR008927">
    <property type="entry name" value="6-PGluconate_DH-like_C_sf"/>
</dbReference>
<evidence type="ECO:0000256" key="8">
    <source>
        <dbReference type="ARBA" id="ARBA00032024"/>
    </source>
</evidence>
<dbReference type="RefSeq" id="WP_074739693.1">
    <property type="nucleotide sequence ID" value="NZ_FNNP01000030.1"/>
</dbReference>
<comment type="pathway">
    <text evidence="1 10">Cofactor biosynthesis; (R)-pantothenate biosynthesis; (R)-pantoate from 3-methyl-2-oxobutanoate: step 2/2.</text>
</comment>